<sequence length="216" mass="24464">MFELLTTPAIQQATWKSRLHGPKPQPSNLYFSEAFPDAHKWCKGKYFEIKESVLVSYDRGYILPGDDLVTAGISTKNLDLSNATSGLKLYPEAEGVVYETLIGLKPGNLQLGIYIPGINDYLLALGDTSMYPDLTDDERKYLAAITPDDTPYDNPLLKLWFIKDMAAWILKLYVLSGVDFEKCILGFRIAKHRLEEIPKPDVFSKVDYFTTLRGTW</sequence>
<protein>
    <submittedName>
        <fullName evidence="1">Uncharacterized protein</fullName>
    </submittedName>
</protein>
<reference evidence="1" key="1">
    <citation type="journal article" date="2014" name="Front. Microbiol.">
        <title>High frequency of phylogenetically diverse reductive dehalogenase-homologous genes in deep subseafloor sedimentary metagenomes.</title>
        <authorList>
            <person name="Kawai M."/>
            <person name="Futagami T."/>
            <person name="Toyoda A."/>
            <person name="Takaki Y."/>
            <person name="Nishi S."/>
            <person name="Hori S."/>
            <person name="Arai W."/>
            <person name="Tsubouchi T."/>
            <person name="Morono Y."/>
            <person name="Uchiyama I."/>
            <person name="Ito T."/>
            <person name="Fujiyama A."/>
            <person name="Inagaki F."/>
            <person name="Takami H."/>
        </authorList>
    </citation>
    <scope>NUCLEOTIDE SEQUENCE</scope>
    <source>
        <strain evidence="1">Expedition CK06-06</strain>
    </source>
</reference>
<comment type="caution">
    <text evidence="1">The sequence shown here is derived from an EMBL/GenBank/DDBJ whole genome shotgun (WGS) entry which is preliminary data.</text>
</comment>
<proteinExistence type="predicted"/>
<evidence type="ECO:0000313" key="1">
    <source>
        <dbReference type="EMBL" id="GAI69447.1"/>
    </source>
</evidence>
<name>X1QLT6_9ZZZZ</name>
<dbReference type="AlphaFoldDB" id="X1QLT6"/>
<dbReference type="EMBL" id="BARW01000071">
    <property type="protein sequence ID" value="GAI69447.1"/>
    <property type="molecule type" value="Genomic_DNA"/>
</dbReference>
<gene>
    <name evidence="1" type="ORF">S12H4_00562</name>
</gene>
<accession>X1QLT6</accession>
<organism evidence="1">
    <name type="scientific">marine sediment metagenome</name>
    <dbReference type="NCBI Taxonomy" id="412755"/>
    <lineage>
        <taxon>unclassified sequences</taxon>
        <taxon>metagenomes</taxon>
        <taxon>ecological metagenomes</taxon>
    </lineage>
</organism>